<dbReference type="PROSITE" id="PS50816">
    <property type="entry name" value="NAF"/>
    <property type="match status" value="1"/>
</dbReference>
<dbReference type="PROSITE" id="PS00107">
    <property type="entry name" value="PROTEIN_KINASE_ATP"/>
    <property type="match status" value="1"/>
</dbReference>
<keyword evidence="7 11" id="KW-0067">ATP-binding</keyword>
<comment type="catalytic activity">
    <reaction evidence="10">
        <text>L-seryl-[protein] + ATP = O-phospho-L-seryl-[protein] + ADP + H(+)</text>
        <dbReference type="Rhea" id="RHEA:17989"/>
        <dbReference type="Rhea" id="RHEA-COMP:9863"/>
        <dbReference type="Rhea" id="RHEA-COMP:11604"/>
        <dbReference type="ChEBI" id="CHEBI:15378"/>
        <dbReference type="ChEBI" id="CHEBI:29999"/>
        <dbReference type="ChEBI" id="CHEBI:30616"/>
        <dbReference type="ChEBI" id="CHEBI:83421"/>
        <dbReference type="ChEBI" id="CHEBI:456216"/>
        <dbReference type="EC" id="2.7.11.1"/>
    </reaction>
</comment>
<keyword evidence="3" id="KW-0723">Serine/threonine-protein kinase</keyword>
<evidence type="ECO:0000256" key="8">
    <source>
        <dbReference type="ARBA" id="ARBA00023211"/>
    </source>
</evidence>
<comment type="caution">
    <text evidence="15">The sequence shown here is derived from an EMBL/GenBank/DDBJ whole genome shotgun (WGS) entry which is preliminary data.</text>
</comment>
<feature type="transmembrane region" description="Helical" evidence="12">
    <location>
        <begin position="222"/>
        <end position="241"/>
    </location>
</feature>
<evidence type="ECO:0000256" key="9">
    <source>
        <dbReference type="ARBA" id="ARBA00047899"/>
    </source>
</evidence>
<evidence type="ECO:0000313" key="15">
    <source>
        <dbReference type="EMBL" id="KAG6495397.1"/>
    </source>
</evidence>
<dbReference type="Pfam" id="PF00069">
    <property type="entry name" value="Pkinase"/>
    <property type="match status" value="1"/>
</dbReference>
<dbReference type="PROSITE" id="PS50011">
    <property type="entry name" value="PROTEIN_KINASE_DOM"/>
    <property type="match status" value="1"/>
</dbReference>
<keyword evidence="12" id="KW-1133">Transmembrane helix</keyword>
<accession>A0A8J5FYT5</accession>
<dbReference type="Gene3D" id="1.10.510.10">
    <property type="entry name" value="Transferase(Phosphotransferase) domain 1"/>
    <property type="match status" value="1"/>
</dbReference>
<keyword evidence="16" id="KW-1185">Reference proteome</keyword>
<dbReference type="Gene3D" id="3.30.200.20">
    <property type="entry name" value="Phosphorylase Kinase, domain 1"/>
    <property type="match status" value="1"/>
</dbReference>
<dbReference type="InterPro" id="IPR000719">
    <property type="entry name" value="Prot_kinase_dom"/>
</dbReference>
<evidence type="ECO:0000256" key="4">
    <source>
        <dbReference type="ARBA" id="ARBA00022679"/>
    </source>
</evidence>
<feature type="domain" description="Protein kinase" evidence="13">
    <location>
        <begin position="13"/>
        <end position="295"/>
    </location>
</feature>
<dbReference type="PANTHER" id="PTHR43895:SF104">
    <property type="entry name" value="CBL-INTERACTING SERINE_THREONINE-PROTEIN KINASE 3"/>
    <property type="match status" value="1"/>
</dbReference>
<keyword evidence="4" id="KW-0808">Transferase</keyword>
<keyword evidence="5 11" id="KW-0547">Nucleotide-binding</keyword>
<comment type="similarity">
    <text evidence="1">Belongs to the protein kinase superfamily. CAMK Ser/Thr protein kinase family. SNF1 subfamily.</text>
</comment>
<evidence type="ECO:0000256" key="5">
    <source>
        <dbReference type="ARBA" id="ARBA00022741"/>
    </source>
</evidence>
<sequence>MNTTKVKRRVSKYELGRTIGEGTFAKVKFARNIETGEPVAIKILDKEKVLKHKLVEQVAKFFKKFTVSYIKREVATMKLIKHPNVVRIYEVAFKSLFPCHLFSLRPWNSKIGPFFSSFTLMLSNNCIMQVNHGRMREDKARRYFQQLINAVDYCHSRGVYHRDLKPENLLLDACGNLKVSDFGLSALSQQVRDDGLLHTTCGTPNYVAPEVLNDRGYDGATADLWSCGVILFVLLAGYLPFEDSNIMTLYKKISSAEFKCPSWLSFGAMRLLARILHPNPSTRVTIPEILEDEWFKKDYEPPVFEENYAANSDDVGAVFKDSEEHHVTEKKEEQPTPMNAFELISMSKGLDLGNLFSQEQEFKRETRFTSTCSAKEIITMIEEVAKPLGFDIQKKNYKVRLIKRKMVREILHFVCNFSLLTMLIQMRLENVKAGRKGNLKVATEVFQVAPSLHMVELRKAKGDTLEFHKIGYLYHLFSTMQFYKNLSSSLKDVVWISEDRQEQAK</sequence>
<dbReference type="SMART" id="SM00220">
    <property type="entry name" value="S_TKc"/>
    <property type="match status" value="1"/>
</dbReference>
<evidence type="ECO:0000256" key="10">
    <source>
        <dbReference type="ARBA" id="ARBA00048679"/>
    </source>
</evidence>
<dbReference type="GO" id="GO:0005524">
    <property type="term" value="F:ATP binding"/>
    <property type="evidence" value="ECO:0007669"/>
    <property type="project" value="UniProtKB-UniRule"/>
</dbReference>
<evidence type="ECO:0000256" key="11">
    <source>
        <dbReference type="PROSITE-ProRule" id="PRU10141"/>
    </source>
</evidence>
<dbReference type="Pfam" id="PF03822">
    <property type="entry name" value="NAF"/>
    <property type="match status" value="1"/>
</dbReference>
<feature type="binding site" evidence="11">
    <location>
        <position position="42"/>
    </location>
    <ligand>
        <name>ATP</name>
        <dbReference type="ChEBI" id="CHEBI:30616"/>
    </ligand>
</feature>
<gene>
    <name evidence="15" type="ORF">ZIOFF_043203</name>
</gene>
<dbReference type="Gene3D" id="3.30.310.80">
    <property type="entry name" value="Kinase associated domain 1, KA1"/>
    <property type="match status" value="1"/>
</dbReference>
<dbReference type="InterPro" id="IPR017441">
    <property type="entry name" value="Protein_kinase_ATP_BS"/>
</dbReference>
<evidence type="ECO:0000256" key="12">
    <source>
        <dbReference type="SAM" id="Phobius"/>
    </source>
</evidence>
<organism evidence="15 16">
    <name type="scientific">Zingiber officinale</name>
    <name type="common">Ginger</name>
    <name type="synonym">Amomum zingiber</name>
    <dbReference type="NCBI Taxonomy" id="94328"/>
    <lineage>
        <taxon>Eukaryota</taxon>
        <taxon>Viridiplantae</taxon>
        <taxon>Streptophyta</taxon>
        <taxon>Embryophyta</taxon>
        <taxon>Tracheophyta</taxon>
        <taxon>Spermatophyta</taxon>
        <taxon>Magnoliopsida</taxon>
        <taxon>Liliopsida</taxon>
        <taxon>Zingiberales</taxon>
        <taxon>Zingiberaceae</taxon>
        <taxon>Zingiber</taxon>
    </lineage>
</organism>
<dbReference type="GO" id="GO:0004674">
    <property type="term" value="F:protein serine/threonine kinase activity"/>
    <property type="evidence" value="ECO:0007669"/>
    <property type="project" value="UniProtKB-KW"/>
</dbReference>
<dbReference type="AlphaFoldDB" id="A0A8J5FYT5"/>
<dbReference type="PANTHER" id="PTHR43895">
    <property type="entry name" value="CALCIUM/CALMODULIN-DEPENDENT PROTEIN KINASE KINASE-RELATED"/>
    <property type="match status" value="1"/>
</dbReference>
<dbReference type="InterPro" id="IPR011009">
    <property type="entry name" value="Kinase-like_dom_sf"/>
</dbReference>
<dbReference type="Proteomes" id="UP000734854">
    <property type="component" value="Unassembled WGS sequence"/>
</dbReference>
<evidence type="ECO:0000313" key="16">
    <source>
        <dbReference type="Proteomes" id="UP000734854"/>
    </source>
</evidence>
<dbReference type="EMBL" id="JACMSC010000012">
    <property type="protein sequence ID" value="KAG6495397.1"/>
    <property type="molecule type" value="Genomic_DNA"/>
</dbReference>
<evidence type="ECO:0000256" key="6">
    <source>
        <dbReference type="ARBA" id="ARBA00022777"/>
    </source>
</evidence>
<dbReference type="FunFam" id="3.30.310.80:FF:000002">
    <property type="entry name" value="Non-specific serine/threonine protein kinase"/>
    <property type="match status" value="1"/>
</dbReference>
<evidence type="ECO:0000256" key="7">
    <source>
        <dbReference type="ARBA" id="ARBA00022840"/>
    </source>
</evidence>
<dbReference type="FunFam" id="1.10.510.10:FF:000133">
    <property type="entry name" value="Non-specific serine/threonine protein kinase"/>
    <property type="match status" value="1"/>
</dbReference>
<feature type="domain" description="NAF" evidence="14">
    <location>
        <begin position="333"/>
        <end position="357"/>
    </location>
</feature>
<evidence type="ECO:0000256" key="3">
    <source>
        <dbReference type="ARBA" id="ARBA00022527"/>
    </source>
</evidence>
<keyword evidence="12" id="KW-0472">Membrane</keyword>
<dbReference type="SUPFAM" id="SSF56112">
    <property type="entry name" value="Protein kinase-like (PK-like)"/>
    <property type="match status" value="1"/>
</dbReference>
<evidence type="ECO:0000256" key="1">
    <source>
        <dbReference type="ARBA" id="ARBA00006234"/>
    </source>
</evidence>
<keyword evidence="6" id="KW-0418">Kinase</keyword>
<name>A0A8J5FYT5_ZINOF</name>
<evidence type="ECO:0000256" key="2">
    <source>
        <dbReference type="ARBA" id="ARBA00012513"/>
    </source>
</evidence>
<dbReference type="EC" id="2.7.11.1" evidence="2"/>
<dbReference type="InterPro" id="IPR018451">
    <property type="entry name" value="NAF/FISL_domain"/>
</dbReference>
<dbReference type="GO" id="GO:0007165">
    <property type="term" value="P:signal transduction"/>
    <property type="evidence" value="ECO:0007669"/>
    <property type="project" value="InterPro"/>
</dbReference>
<evidence type="ECO:0000259" key="13">
    <source>
        <dbReference type="PROSITE" id="PS50011"/>
    </source>
</evidence>
<dbReference type="InterPro" id="IPR004041">
    <property type="entry name" value="NAF_dom"/>
</dbReference>
<keyword evidence="8" id="KW-0464">Manganese</keyword>
<dbReference type="PROSITE" id="PS00108">
    <property type="entry name" value="PROTEIN_KINASE_ST"/>
    <property type="match status" value="1"/>
</dbReference>
<reference evidence="15 16" key="1">
    <citation type="submission" date="2020-08" db="EMBL/GenBank/DDBJ databases">
        <title>Plant Genome Project.</title>
        <authorList>
            <person name="Zhang R.-G."/>
        </authorList>
    </citation>
    <scope>NUCLEOTIDE SEQUENCE [LARGE SCALE GENOMIC DNA]</scope>
    <source>
        <tissue evidence="15">Rhizome</tissue>
    </source>
</reference>
<evidence type="ECO:0000259" key="14">
    <source>
        <dbReference type="PROSITE" id="PS50816"/>
    </source>
</evidence>
<dbReference type="InterPro" id="IPR008271">
    <property type="entry name" value="Ser/Thr_kinase_AS"/>
</dbReference>
<protein>
    <recommendedName>
        <fullName evidence="2">non-specific serine/threonine protein kinase</fullName>
        <ecNumber evidence="2">2.7.11.1</ecNumber>
    </recommendedName>
</protein>
<dbReference type="CDD" id="cd12195">
    <property type="entry name" value="CIPK_C"/>
    <property type="match status" value="1"/>
</dbReference>
<comment type="catalytic activity">
    <reaction evidence="9">
        <text>L-threonyl-[protein] + ATP = O-phospho-L-threonyl-[protein] + ADP + H(+)</text>
        <dbReference type="Rhea" id="RHEA:46608"/>
        <dbReference type="Rhea" id="RHEA-COMP:11060"/>
        <dbReference type="Rhea" id="RHEA-COMP:11605"/>
        <dbReference type="ChEBI" id="CHEBI:15378"/>
        <dbReference type="ChEBI" id="CHEBI:30013"/>
        <dbReference type="ChEBI" id="CHEBI:30616"/>
        <dbReference type="ChEBI" id="CHEBI:61977"/>
        <dbReference type="ChEBI" id="CHEBI:456216"/>
        <dbReference type="EC" id="2.7.11.1"/>
    </reaction>
</comment>
<keyword evidence="12" id="KW-0812">Transmembrane</keyword>
<proteinExistence type="inferred from homology"/>